<evidence type="ECO:0000256" key="4">
    <source>
        <dbReference type="HAMAP-Rule" id="MF_02200"/>
    </source>
</evidence>
<comment type="similarity">
    <text evidence="4">Belongs to the NapD family.</text>
</comment>
<keyword evidence="2 4" id="KW-0963">Cytoplasm</keyword>
<dbReference type="KEGG" id="meti:DK427_20380"/>
<accession>A0A2U8VXD0</accession>
<keyword evidence="6" id="KW-1185">Reference proteome</keyword>
<gene>
    <name evidence="4" type="primary">napD</name>
    <name evidence="5" type="ORF">DK427_20380</name>
</gene>
<organism evidence="5 6">
    <name type="scientific">Methylobacterium radiodurans</name>
    <dbReference type="NCBI Taxonomy" id="2202828"/>
    <lineage>
        <taxon>Bacteria</taxon>
        <taxon>Pseudomonadati</taxon>
        <taxon>Pseudomonadota</taxon>
        <taxon>Alphaproteobacteria</taxon>
        <taxon>Hyphomicrobiales</taxon>
        <taxon>Methylobacteriaceae</taxon>
        <taxon>Methylobacterium</taxon>
    </lineage>
</organism>
<dbReference type="GO" id="GO:0005048">
    <property type="term" value="F:signal sequence binding"/>
    <property type="evidence" value="ECO:0007669"/>
    <property type="project" value="UniProtKB-UniRule"/>
</dbReference>
<dbReference type="GO" id="GO:0051224">
    <property type="term" value="P:negative regulation of protein transport"/>
    <property type="evidence" value="ECO:0007669"/>
    <property type="project" value="UniProtKB-UniRule"/>
</dbReference>
<evidence type="ECO:0000313" key="6">
    <source>
        <dbReference type="Proteomes" id="UP000246058"/>
    </source>
</evidence>
<evidence type="ECO:0000256" key="2">
    <source>
        <dbReference type="ARBA" id="ARBA00022490"/>
    </source>
</evidence>
<dbReference type="Pfam" id="PF03927">
    <property type="entry name" value="NapD"/>
    <property type="match status" value="1"/>
</dbReference>
<evidence type="ECO:0000256" key="3">
    <source>
        <dbReference type="ARBA" id="ARBA00023186"/>
    </source>
</evidence>
<dbReference type="HAMAP" id="MF_02200">
    <property type="entry name" value="NapD"/>
    <property type="match status" value="1"/>
</dbReference>
<evidence type="ECO:0000313" key="5">
    <source>
        <dbReference type="EMBL" id="AWN37796.1"/>
    </source>
</evidence>
<reference evidence="5 6" key="1">
    <citation type="submission" date="2018-05" db="EMBL/GenBank/DDBJ databases">
        <title>Complete Genome Sequence of Methylobacterium sp. 17Sr1-43.</title>
        <authorList>
            <person name="Srinivasan S."/>
        </authorList>
    </citation>
    <scope>NUCLEOTIDE SEQUENCE [LARGE SCALE GENOMIC DNA]</scope>
    <source>
        <strain evidence="5 6">17Sr1-43</strain>
    </source>
</reference>
<comment type="subunit">
    <text evidence="4">Interacts with the cytoplasmic NapA precursor.</text>
</comment>
<comment type="function">
    <text evidence="4">Chaperone for NapA, the catalytic subunit of the periplasmic nitrate reductase. It binds directly and specifically to the twin-arginine signal peptide of NapA, preventing premature interaction with the Tat translocase and premature export.</text>
</comment>
<evidence type="ECO:0000256" key="1">
    <source>
        <dbReference type="ARBA" id="ARBA00004496"/>
    </source>
</evidence>
<dbReference type="AlphaFoldDB" id="A0A2U8VXD0"/>
<dbReference type="PANTHER" id="PTHR38603">
    <property type="entry name" value="CHAPERONE NAPD"/>
    <property type="match status" value="1"/>
</dbReference>
<dbReference type="RefSeq" id="WP_109952865.1">
    <property type="nucleotide sequence ID" value="NZ_CP029551.1"/>
</dbReference>
<keyword evidence="3 4" id="KW-0143">Chaperone</keyword>
<dbReference type="PANTHER" id="PTHR38603:SF1">
    <property type="entry name" value="CHAPERONE NAPD"/>
    <property type="match status" value="1"/>
</dbReference>
<dbReference type="OrthoDB" id="7306089at2"/>
<comment type="subcellular location">
    <subcellularLocation>
        <location evidence="1 4">Cytoplasm</location>
    </subcellularLocation>
</comment>
<protein>
    <recommendedName>
        <fullName evidence="4">Chaperone NapD</fullName>
    </recommendedName>
    <alternativeName>
        <fullName evidence="4">NapA signal peptide-binding chaperone NapD</fullName>
    </alternativeName>
</protein>
<proteinExistence type="inferred from homology"/>
<dbReference type="Gene3D" id="3.30.70.920">
    <property type="match status" value="1"/>
</dbReference>
<dbReference type="Proteomes" id="UP000246058">
    <property type="component" value="Chromosome"/>
</dbReference>
<dbReference type="GO" id="GO:0005737">
    <property type="term" value="C:cytoplasm"/>
    <property type="evidence" value="ECO:0007669"/>
    <property type="project" value="UniProtKB-SubCell"/>
</dbReference>
<sequence>MAREQASWSRRDLLGGRSAAGRAAGGEHHVSGLVVHARPERLAAVLTSLNAMPGLDVHGDNPAGKIVATLETRTEDDVVQRLGEIGELPGVLSTALVYHRFG</sequence>
<name>A0A2U8VXD0_9HYPH</name>
<dbReference type="EMBL" id="CP029551">
    <property type="protein sequence ID" value="AWN37796.1"/>
    <property type="molecule type" value="Genomic_DNA"/>
</dbReference>
<dbReference type="InterPro" id="IPR005623">
    <property type="entry name" value="Chaperone_NapD_NO3_reduct"/>
</dbReference>